<dbReference type="RefSeq" id="WP_089842945.1">
    <property type="nucleotide sequence ID" value="NZ_FOZL01000002.1"/>
</dbReference>
<evidence type="ECO:0000256" key="2">
    <source>
        <dbReference type="ARBA" id="ARBA00022741"/>
    </source>
</evidence>
<evidence type="ECO:0000256" key="1">
    <source>
        <dbReference type="ARBA" id="ARBA00001966"/>
    </source>
</evidence>
<evidence type="ECO:0000256" key="4">
    <source>
        <dbReference type="ARBA" id="ARBA00022840"/>
    </source>
</evidence>
<dbReference type="InterPro" id="IPR027417">
    <property type="entry name" value="P-loop_NTPase"/>
</dbReference>
<dbReference type="AlphaFoldDB" id="A0A1I6MYZ2"/>
<comment type="cofactor">
    <cofactor evidence="1">
        <name>[4Fe-4S] cluster</name>
        <dbReference type="ChEBI" id="CHEBI:49883"/>
    </cofactor>
</comment>
<dbReference type="InterPro" id="IPR014001">
    <property type="entry name" value="Helicase_ATP-bd"/>
</dbReference>
<gene>
    <name evidence="10" type="ORF">SAMN05421771_3936</name>
</gene>
<keyword evidence="2" id="KW-0547">Nucleotide-binding</keyword>
<dbReference type="PANTHER" id="PTHR11472">
    <property type="entry name" value="DNA REPAIR DEAD HELICASE RAD3/XP-D SUBFAMILY MEMBER"/>
    <property type="match status" value="1"/>
</dbReference>
<dbReference type="PROSITE" id="PS51192">
    <property type="entry name" value="HELICASE_ATP_BIND_1"/>
    <property type="match status" value="1"/>
</dbReference>
<dbReference type="InterPro" id="IPR011545">
    <property type="entry name" value="DEAD/DEAH_box_helicase_dom"/>
</dbReference>
<dbReference type="OrthoDB" id="9803913at2"/>
<dbReference type="GO" id="GO:0043139">
    <property type="term" value="F:5'-3' DNA helicase activity"/>
    <property type="evidence" value="ECO:0007669"/>
    <property type="project" value="UniProtKB-EC"/>
</dbReference>
<comment type="similarity">
    <text evidence="5">Belongs to the helicase family. DinG subfamily.</text>
</comment>
<dbReference type="GO" id="GO:0016818">
    <property type="term" value="F:hydrolase activity, acting on acid anhydrides, in phosphorus-containing anhydrides"/>
    <property type="evidence" value="ECO:0007669"/>
    <property type="project" value="InterPro"/>
</dbReference>
<dbReference type="SMART" id="SM00487">
    <property type="entry name" value="DEXDc"/>
    <property type="match status" value="1"/>
</dbReference>
<evidence type="ECO:0000256" key="7">
    <source>
        <dbReference type="ARBA" id="ARBA00048954"/>
    </source>
</evidence>
<dbReference type="SUPFAM" id="SSF52540">
    <property type="entry name" value="P-loop containing nucleoside triphosphate hydrolases"/>
    <property type="match status" value="2"/>
</dbReference>
<evidence type="ECO:0000256" key="5">
    <source>
        <dbReference type="ARBA" id="ARBA00038058"/>
    </source>
</evidence>
<dbReference type="InterPro" id="IPR014013">
    <property type="entry name" value="Helic_SF1/SF2_ATP-bd_DinG/Rad3"/>
</dbReference>
<protein>
    <recommendedName>
        <fullName evidence="6">DNA 5'-3' helicase</fullName>
        <ecNumber evidence="6">5.6.2.3</ecNumber>
    </recommendedName>
</protein>
<proteinExistence type="inferred from homology"/>
<dbReference type="Pfam" id="PF00270">
    <property type="entry name" value="DEAD"/>
    <property type="match status" value="1"/>
</dbReference>
<dbReference type="InterPro" id="IPR045028">
    <property type="entry name" value="DinG/Rad3-like"/>
</dbReference>
<organism evidence="10 11">
    <name type="scientific">Granulicella pectinivorans</name>
    <dbReference type="NCBI Taxonomy" id="474950"/>
    <lineage>
        <taxon>Bacteria</taxon>
        <taxon>Pseudomonadati</taxon>
        <taxon>Acidobacteriota</taxon>
        <taxon>Terriglobia</taxon>
        <taxon>Terriglobales</taxon>
        <taxon>Acidobacteriaceae</taxon>
        <taxon>Granulicella</taxon>
    </lineage>
</organism>
<dbReference type="STRING" id="474950.SAMN05421771_3936"/>
<dbReference type="GO" id="GO:0005524">
    <property type="term" value="F:ATP binding"/>
    <property type="evidence" value="ECO:0007669"/>
    <property type="project" value="UniProtKB-KW"/>
</dbReference>
<keyword evidence="11" id="KW-1185">Reference proteome</keyword>
<dbReference type="GO" id="GO:0003676">
    <property type="term" value="F:nucleic acid binding"/>
    <property type="evidence" value="ECO:0007669"/>
    <property type="project" value="InterPro"/>
</dbReference>
<dbReference type="GO" id="GO:0006281">
    <property type="term" value="P:DNA repair"/>
    <property type="evidence" value="ECO:0007669"/>
    <property type="project" value="TreeGrafter"/>
</dbReference>
<dbReference type="InterPro" id="IPR006555">
    <property type="entry name" value="ATP-dep_Helicase_C"/>
</dbReference>
<evidence type="ECO:0000313" key="10">
    <source>
        <dbReference type="EMBL" id="SFS20894.1"/>
    </source>
</evidence>
<feature type="domain" description="Helicase ATP-binding" evidence="8">
    <location>
        <begin position="52"/>
        <end position="332"/>
    </location>
</feature>
<dbReference type="PROSITE" id="PS51193">
    <property type="entry name" value="HELICASE_ATP_BIND_2"/>
    <property type="match status" value="1"/>
</dbReference>
<comment type="catalytic activity">
    <reaction evidence="7">
        <text>ATP + H2O = ADP + phosphate + H(+)</text>
        <dbReference type="Rhea" id="RHEA:13065"/>
        <dbReference type="ChEBI" id="CHEBI:15377"/>
        <dbReference type="ChEBI" id="CHEBI:15378"/>
        <dbReference type="ChEBI" id="CHEBI:30616"/>
        <dbReference type="ChEBI" id="CHEBI:43474"/>
        <dbReference type="ChEBI" id="CHEBI:456216"/>
        <dbReference type="EC" id="5.6.2.3"/>
    </reaction>
</comment>
<dbReference type="PANTHER" id="PTHR11472:SF34">
    <property type="entry name" value="REGULATOR OF TELOMERE ELONGATION HELICASE 1"/>
    <property type="match status" value="1"/>
</dbReference>
<dbReference type="Proteomes" id="UP000199024">
    <property type="component" value="Unassembled WGS sequence"/>
</dbReference>
<dbReference type="Pfam" id="PF13307">
    <property type="entry name" value="Helicase_C_2"/>
    <property type="match status" value="1"/>
</dbReference>
<sequence length="688" mass="77078">MPPTSIPTPAANQAAEKLPTLRAFFSPGGTLAKSSLAFEHRPGQYEMAQAIEKAIADKRHLIVEAGTGTGKTLAYLLPALRFARERRQRVIISTGTKNLQEQLYFKDVPFLESLLGPLKVCYMKGRQNYLCRQKLYALRDTPMLTGLEEIEQFHHISNWEKTTETGDRAEVDGLPETSILWPKLDARTEACLGQTCPAFESCFVTSMRRKALESDIVIVNHHLFFADLAIKQQAPGVPDAGILPEASMVIFDEAHELEEIASNYLGIGLSNARFDELARDTEIFLRAKNASSSAIESSCATLKDRARIFFSALPNENQGPGRMPFEHREEFLEEAGDTYVSVTNALIRLEGDLDRIKGADETKGLARRSADIRNHLKFLLETNDPNTVFWIERRAMGGVRNLARTNAGAVAAYNTHIQATPIDVSALLTASLFDIYQSVILTSATLTVASPTGESPFAHVSKRLGLNFARELVVPSHFDYQKQALLYLPPNMPDPREDDFFMQAAERTRRVLEITEGRAFCLFTSYRQMRQMHDRMAAELPYPLLLHGTAPRHVLLKQFRETPNAILFGTSSFWQGVDVQGEQLSCVIIDRLPFAVPTDPIVRARMEAIELAGGKPFFDYQIPSAVITLKQGFGRLIRSLDDRGVLMLLDPRIQRQRYGKIFLESLPPYRLTQSIEDVEAFFAAVKTP</sequence>
<evidence type="ECO:0000259" key="8">
    <source>
        <dbReference type="PROSITE" id="PS51192"/>
    </source>
</evidence>
<evidence type="ECO:0000256" key="3">
    <source>
        <dbReference type="ARBA" id="ARBA00022801"/>
    </source>
</evidence>
<dbReference type="SMART" id="SM00491">
    <property type="entry name" value="HELICc2"/>
    <property type="match status" value="1"/>
</dbReference>
<keyword evidence="3" id="KW-0378">Hydrolase</keyword>
<accession>A0A1I6MYZ2</accession>
<dbReference type="EMBL" id="FOZL01000002">
    <property type="protein sequence ID" value="SFS20894.1"/>
    <property type="molecule type" value="Genomic_DNA"/>
</dbReference>
<reference evidence="10 11" key="1">
    <citation type="submission" date="2016-10" db="EMBL/GenBank/DDBJ databases">
        <authorList>
            <person name="de Groot N.N."/>
        </authorList>
    </citation>
    <scope>NUCLEOTIDE SEQUENCE [LARGE SCALE GENOMIC DNA]</scope>
    <source>
        <strain evidence="10 11">DSM 21001</strain>
    </source>
</reference>
<keyword evidence="4" id="KW-0067">ATP-binding</keyword>
<dbReference type="Gene3D" id="3.40.50.300">
    <property type="entry name" value="P-loop containing nucleotide triphosphate hydrolases"/>
    <property type="match status" value="2"/>
</dbReference>
<feature type="domain" description="Helicase ATP-binding" evidence="9">
    <location>
        <begin position="30"/>
        <end position="299"/>
    </location>
</feature>
<keyword evidence="10" id="KW-0347">Helicase</keyword>
<name>A0A1I6MYZ2_9BACT</name>
<evidence type="ECO:0000256" key="6">
    <source>
        <dbReference type="ARBA" id="ARBA00044969"/>
    </source>
</evidence>
<evidence type="ECO:0000313" key="11">
    <source>
        <dbReference type="Proteomes" id="UP000199024"/>
    </source>
</evidence>
<dbReference type="EC" id="5.6.2.3" evidence="6"/>
<evidence type="ECO:0000259" key="9">
    <source>
        <dbReference type="PROSITE" id="PS51193"/>
    </source>
</evidence>